<dbReference type="PANTHER" id="PTHR22960">
    <property type="entry name" value="MOLYBDOPTERIN COFACTOR SYNTHESIS PROTEIN A"/>
    <property type="match status" value="1"/>
</dbReference>
<dbReference type="STRING" id="561720.SAMN06275492_1513"/>
<comment type="cofactor">
    <cofactor evidence="1">
        <name>[4Fe-4S] cluster</name>
        <dbReference type="ChEBI" id="CHEBI:49883"/>
    </cofactor>
</comment>
<evidence type="ECO:0000256" key="4">
    <source>
        <dbReference type="ARBA" id="ARBA00022691"/>
    </source>
</evidence>
<name>A0A1X7L9Z3_9BACT</name>
<dbReference type="GO" id="GO:0051539">
    <property type="term" value="F:4 iron, 4 sulfur cluster binding"/>
    <property type="evidence" value="ECO:0007669"/>
    <property type="project" value="UniProtKB-KW"/>
</dbReference>
<keyword evidence="10" id="KW-0501">Molybdenum cofactor biosynthesis</keyword>
<dbReference type="GO" id="GO:0006777">
    <property type="term" value="P:Mo-molybdopterin cofactor biosynthetic process"/>
    <property type="evidence" value="ECO:0007669"/>
    <property type="project" value="UniProtKB-KW"/>
</dbReference>
<evidence type="ECO:0000256" key="12">
    <source>
        <dbReference type="ARBA" id="ARBA00048697"/>
    </source>
</evidence>
<evidence type="ECO:0000256" key="9">
    <source>
        <dbReference type="ARBA" id="ARBA00023134"/>
    </source>
</evidence>
<evidence type="ECO:0000256" key="6">
    <source>
        <dbReference type="ARBA" id="ARBA00022741"/>
    </source>
</evidence>
<dbReference type="InterPro" id="IPR040064">
    <property type="entry name" value="MoaA-like"/>
</dbReference>
<dbReference type="CDD" id="cd01335">
    <property type="entry name" value="Radical_SAM"/>
    <property type="match status" value="1"/>
</dbReference>
<keyword evidence="15" id="KW-1185">Reference proteome</keyword>
<evidence type="ECO:0000313" key="15">
    <source>
        <dbReference type="Proteomes" id="UP000193355"/>
    </source>
</evidence>
<evidence type="ECO:0000256" key="1">
    <source>
        <dbReference type="ARBA" id="ARBA00001966"/>
    </source>
</evidence>
<dbReference type="SFLD" id="SFLDG01386">
    <property type="entry name" value="main_SPASM_domain-containing"/>
    <property type="match status" value="1"/>
</dbReference>
<dbReference type="SFLD" id="SFLDS00029">
    <property type="entry name" value="Radical_SAM"/>
    <property type="match status" value="1"/>
</dbReference>
<protein>
    <recommendedName>
        <fullName evidence="2">GTP 3',8-cyclase</fullName>
        <ecNumber evidence="2">4.1.99.22</ecNumber>
    </recommendedName>
</protein>
<dbReference type="InterPro" id="IPR013785">
    <property type="entry name" value="Aldolase_TIM"/>
</dbReference>
<dbReference type="InterPro" id="IPR013483">
    <property type="entry name" value="MoaA"/>
</dbReference>
<evidence type="ECO:0000256" key="2">
    <source>
        <dbReference type="ARBA" id="ARBA00012167"/>
    </source>
</evidence>
<dbReference type="Proteomes" id="UP000193355">
    <property type="component" value="Unassembled WGS sequence"/>
</dbReference>
<accession>A0A1X7L9Z3</accession>
<feature type="domain" description="Radical SAM core" evidence="13">
    <location>
        <begin position="9"/>
        <end position="231"/>
    </location>
</feature>
<dbReference type="GO" id="GO:0046872">
    <property type="term" value="F:metal ion binding"/>
    <property type="evidence" value="ECO:0007669"/>
    <property type="project" value="UniProtKB-KW"/>
</dbReference>
<dbReference type="CDD" id="cd21117">
    <property type="entry name" value="Twitch_MoaA"/>
    <property type="match status" value="1"/>
</dbReference>
<reference evidence="15" key="1">
    <citation type="submission" date="2017-04" db="EMBL/GenBank/DDBJ databases">
        <authorList>
            <person name="Varghese N."/>
            <person name="Submissions S."/>
        </authorList>
    </citation>
    <scope>NUCLEOTIDE SEQUENCE [LARGE SCALE GENOMIC DNA]</scope>
    <source>
        <strain evidence="15">USBA 82</strain>
    </source>
</reference>
<dbReference type="SUPFAM" id="SSF102114">
    <property type="entry name" value="Radical SAM enzymes"/>
    <property type="match status" value="1"/>
</dbReference>
<dbReference type="Pfam" id="PF06463">
    <property type="entry name" value="Mob_synth_C"/>
    <property type="match status" value="1"/>
</dbReference>
<dbReference type="RefSeq" id="WP_234986240.1">
    <property type="nucleotide sequence ID" value="NZ_FXBB01000051.1"/>
</dbReference>
<evidence type="ECO:0000256" key="11">
    <source>
        <dbReference type="ARBA" id="ARBA00023239"/>
    </source>
</evidence>
<organism evidence="14 15">
    <name type="scientific">Dethiosulfovibrio salsuginis</name>
    <dbReference type="NCBI Taxonomy" id="561720"/>
    <lineage>
        <taxon>Bacteria</taxon>
        <taxon>Thermotogati</taxon>
        <taxon>Synergistota</taxon>
        <taxon>Synergistia</taxon>
        <taxon>Synergistales</taxon>
        <taxon>Dethiosulfovibrionaceae</taxon>
        <taxon>Dethiosulfovibrio</taxon>
    </lineage>
</organism>
<dbReference type="InterPro" id="IPR007197">
    <property type="entry name" value="rSAM"/>
</dbReference>
<proteinExistence type="predicted"/>
<keyword evidence="6" id="KW-0547">Nucleotide-binding</keyword>
<dbReference type="UniPathway" id="UPA00344"/>
<dbReference type="InterPro" id="IPR000385">
    <property type="entry name" value="MoaA_NifB_PqqE_Fe-S-bd_CS"/>
</dbReference>
<evidence type="ECO:0000256" key="8">
    <source>
        <dbReference type="ARBA" id="ARBA00023014"/>
    </source>
</evidence>
<keyword evidence="5" id="KW-0479">Metal-binding</keyword>
<dbReference type="PANTHER" id="PTHR22960:SF0">
    <property type="entry name" value="MOLYBDENUM COFACTOR BIOSYNTHESIS PROTEIN 1"/>
    <property type="match status" value="1"/>
</dbReference>
<keyword evidence="8" id="KW-0411">Iron-sulfur</keyword>
<dbReference type="Pfam" id="PF04055">
    <property type="entry name" value="Radical_SAM"/>
    <property type="match status" value="1"/>
</dbReference>
<sequence>MNGKSIDGGLGRILTYVRISVTDRCNFRCRYCMPESGVTQLDHSRIMAYEDMLFLFETLVSLGVRRVRLTGGEPFVRKGFVPFLGELRARLPQLSVAITTNGSLVEPFAEELGKLQLDGISVSLDSLDEADFRDITRCGSLSDVLSGIRALRKYSDKVKLNTVLIKGFNDHQLGDLIDFARSERVLLRFIEFMPLDSSVWFQDSFLSVDHMIGRISDGGGWTREGPSLSPDSGPSVYYRNDKTGQRVGFIAAVSHHFCHSCNRLRITSDGEVRPCLFSSEGESLLPALRNRDREELVRSILSGALRKPDCWTDLAVGENHMSRIGG</sequence>
<dbReference type="AlphaFoldDB" id="A0A1X7L9Z3"/>
<keyword evidence="9" id="KW-0342">GTP-binding</keyword>
<keyword evidence="3" id="KW-0004">4Fe-4S</keyword>
<evidence type="ECO:0000256" key="7">
    <source>
        <dbReference type="ARBA" id="ARBA00023004"/>
    </source>
</evidence>
<keyword evidence="11" id="KW-0456">Lyase</keyword>
<dbReference type="EMBL" id="FXBB01000051">
    <property type="protein sequence ID" value="SMG49989.1"/>
    <property type="molecule type" value="Genomic_DNA"/>
</dbReference>
<evidence type="ECO:0000256" key="3">
    <source>
        <dbReference type="ARBA" id="ARBA00022485"/>
    </source>
</evidence>
<dbReference type="InterPro" id="IPR050105">
    <property type="entry name" value="MoCo_biosynth_MoaA/MoaC"/>
</dbReference>
<dbReference type="SFLD" id="SFLDG01383">
    <property type="entry name" value="cyclic_pyranopterin_phosphate"/>
    <property type="match status" value="1"/>
</dbReference>
<dbReference type="SFLD" id="SFLDG01067">
    <property type="entry name" value="SPASM/twitch_domain_containing"/>
    <property type="match status" value="1"/>
</dbReference>
<dbReference type="EC" id="4.1.99.22" evidence="2"/>
<dbReference type="SMART" id="SM00729">
    <property type="entry name" value="Elp3"/>
    <property type="match status" value="1"/>
</dbReference>
<dbReference type="InterPro" id="IPR058240">
    <property type="entry name" value="rSAM_sf"/>
</dbReference>
<gene>
    <name evidence="14" type="ORF">SAMN06275492_1513</name>
</gene>
<dbReference type="InterPro" id="IPR010505">
    <property type="entry name" value="MoaA_twitch"/>
</dbReference>
<evidence type="ECO:0000256" key="10">
    <source>
        <dbReference type="ARBA" id="ARBA00023150"/>
    </source>
</evidence>
<dbReference type="InterPro" id="IPR006638">
    <property type="entry name" value="Elp3/MiaA/NifB-like_rSAM"/>
</dbReference>
<keyword evidence="7" id="KW-0408">Iron</keyword>
<evidence type="ECO:0000313" key="14">
    <source>
        <dbReference type="EMBL" id="SMG49989.1"/>
    </source>
</evidence>
<dbReference type="Gene3D" id="3.20.20.70">
    <property type="entry name" value="Aldolase class I"/>
    <property type="match status" value="1"/>
</dbReference>
<evidence type="ECO:0000259" key="13">
    <source>
        <dbReference type="PROSITE" id="PS51918"/>
    </source>
</evidence>
<dbReference type="NCBIfam" id="TIGR02666">
    <property type="entry name" value="moaA"/>
    <property type="match status" value="1"/>
</dbReference>
<evidence type="ECO:0000256" key="5">
    <source>
        <dbReference type="ARBA" id="ARBA00022723"/>
    </source>
</evidence>
<comment type="catalytic activity">
    <reaction evidence="12">
        <text>GTP + AH2 + S-adenosyl-L-methionine = (8S)-3',8-cyclo-7,8-dihydroguanosine 5'-triphosphate + 5'-deoxyadenosine + L-methionine + A + H(+)</text>
        <dbReference type="Rhea" id="RHEA:49576"/>
        <dbReference type="ChEBI" id="CHEBI:13193"/>
        <dbReference type="ChEBI" id="CHEBI:15378"/>
        <dbReference type="ChEBI" id="CHEBI:17319"/>
        <dbReference type="ChEBI" id="CHEBI:17499"/>
        <dbReference type="ChEBI" id="CHEBI:37565"/>
        <dbReference type="ChEBI" id="CHEBI:57844"/>
        <dbReference type="ChEBI" id="CHEBI:59789"/>
        <dbReference type="ChEBI" id="CHEBI:131766"/>
        <dbReference type="EC" id="4.1.99.22"/>
    </reaction>
</comment>
<keyword evidence="4" id="KW-0949">S-adenosyl-L-methionine</keyword>
<dbReference type="GO" id="GO:0061799">
    <property type="term" value="F:cyclic pyranopterin monophosphate synthase activity"/>
    <property type="evidence" value="ECO:0007669"/>
    <property type="project" value="TreeGrafter"/>
</dbReference>
<dbReference type="PROSITE" id="PS01305">
    <property type="entry name" value="MOAA_NIFB_PQQE"/>
    <property type="match status" value="1"/>
</dbReference>
<dbReference type="GO" id="GO:0005525">
    <property type="term" value="F:GTP binding"/>
    <property type="evidence" value="ECO:0007669"/>
    <property type="project" value="UniProtKB-KW"/>
</dbReference>
<dbReference type="PROSITE" id="PS51918">
    <property type="entry name" value="RADICAL_SAM"/>
    <property type="match status" value="1"/>
</dbReference>
<dbReference type="GO" id="GO:0061798">
    <property type="term" value="F:GTP 3',8'-cyclase activity"/>
    <property type="evidence" value="ECO:0007669"/>
    <property type="project" value="UniProtKB-EC"/>
</dbReference>